<dbReference type="Gene3D" id="2.160.10.10">
    <property type="entry name" value="Hexapeptide repeat proteins"/>
    <property type="match status" value="1"/>
</dbReference>
<dbReference type="OrthoDB" id="9812571at2"/>
<evidence type="ECO:0000259" key="7">
    <source>
        <dbReference type="SMART" id="SM01266"/>
    </source>
</evidence>
<dbReference type="GO" id="GO:0008870">
    <property type="term" value="F:galactoside O-acetyltransferase activity"/>
    <property type="evidence" value="ECO:0007669"/>
    <property type="project" value="TreeGrafter"/>
</dbReference>
<evidence type="ECO:0000256" key="4">
    <source>
        <dbReference type="ARBA" id="ARBA00023315"/>
    </source>
</evidence>
<sequence>MTEKQKMLNGELYDSRDPEILKMYHKARRLGAEYNSLDSENFERRQQILQELLGSVGEKVWIEAPFLCDYGENITIGNGTFVNANCIFLDCNRITIGKNGLIAPYVQIYTADHPLKAADRILGPESQTPYRTSAKQVSIGDNVWIGGNSVICPGVSIGDNVTIGAGSVVTKDIPDNVLAFGNPCKIQKQL</sequence>
<dbReference type="CDD" id="cd03357">
    <property type="entry name" value="LbH_MAT_GAT"/>
    <property type="match status" value="1"/>
</dbReference>
<dbReference type="EMBL" id="FOYQ01000002">
    <property type="protein sequence ID" value="SFR52175.1"/>
    <property type="molecule type" value="Genomic_DNA"/>
</dbReference>
<proteinExistence type="inferred from homology"/>
<keyword evidence="9" id="KW-1185">Reference proteome</keyword>
<evidence type="ECO:0000256" key="3">
    <source>
        <dbReference type="ARBA" id="ARBA00022737"/>
    </source>
</evidence>
<dbReference type="Pfam" id="PF12464">
    <property type="entry name" value="Mac"/>
    <property type="match status" value="1"/>
</dbReference>
<dbReference type="PANTHER" id="PTHR43017">
    <property type="entry name" value="GALACTOSIDE O-ACETYLTRANSFERASE"/>
    <property type="match status" value="1"/>
</dbReference>
<dbReference type="FunFam" id="2.160.10.10:FF:000025">
    <property type="entry name" value="Hexapeptide-repeat containing-acetyltransferase"/>
    <property type="match status" value="1"/>
</dbReference>
<dbReference type="AlphaFoldDB" id="A0A1I6HCD9"/>
<organism evidence="8 9">
    <name type="scientific">Robiginitalea myxolifaciens</name>
    <dbReference type="NCBI Taxonomy" id="400055"/>
    <lineage>
        <taxon>Bacteria</taxon>
        <taxon>Pseudomonadati</taxon>
        <taxon>Bacteroidota</taxon>
        <taxon>Flavobacteriia</taxon>
        <taxon>Flavobacteriales</taxon>
        <taxon>Flavobacteriaceae</taxon>
        <taxon>Robiginitalea</taxon>
    </lineage>
</organism>
<evidence type="ECO:0000256" key="1">
    <source>
        <dbReference type="ARBA" id="ARBA00007274"/>
    </source>
</evidence>
<evidence type="ECO:0000256" key="6">
    <source>
        <dbReference type="RuleBase" id="RU367021"/>
    </source>
</evidence>
<gene>
    <name evidence="8" type="ORF">SAMN04490243_2561</name>
</gene>
<dbReference type="EC" id="2.3.1.-" evidence="6"/>
<reference evidence="8 9" key="1">
    <citation type="submission" date="2016-10" db="EMBL/GenBank/DDBJ databases">
        <authorList>
            <person name="de Groot N.N."/>
        </authorList>
    </citation>
    <scope>NUCLEOTIDE SEQUENCE [LARGE SCALE GENOMIC DNA]</scope>
    <source>
        <strain evidence="8 9">DSM 21019</strain>
    </source>
</reference>
<dbReference type="PROSITE" id="PS00101">
    <property type="entry name" value="HEXAPEP_TRANSFERASES"/>
    <property type="match status" value="1"/>
</dbReference>
<dbReference type="SUPFAM" id="SSF51161">
    <property type="entry name" value="Trimeric LpxA-like enzymes"/>
    <property type="match status" value="1"/>
</dbReference>
<evidence type="ECO:0000256" key="2">
    <source>
        <dbReference type="ARBA" id="ARBA00022679"/>
    </source>
</evidence>
<dbReference type="InterPro" id="IPR024688">
    <property type="entry name" value="Mac_dom"/>
</dbReference>
<evidence type="ECO:0000313" key="9">
    <source>
        <dbReference type="Proteomes" id="UP000199534"/>
    </source>
</evidence>
<comment type="function">
    <text evidence="5">Acetyltransferase implicated in the O-acetylation of Nod factors.</text>
</comment>
<evidence type="ECO:0000256" key="5">
    <source>
        <dbReference type="ARBA" id="ARBA00055587"/>
    </source>
</evidence>
<keyword evidence="2 6" id="KW-0808">Transferase</keyword>
<keyword evidence="4 6" id="KW-0012">Acyltransferase</keyword>
<dbReference type="PANTHER" id="PTHR43017:SF1">
    <property type="entry name" value="ACETYLTRANSFERASE YJL218W-RELATED"/>
    <property type="match status" value="1"/>
</dbReference>
<dbReference type="InterPro" id="IPR018357">
    <property type="entry name" value="Hexapep_transf_CS"/>
</dbReference>
<dbReference type="Proteomes" id="UP000199534">
    <property type="component" value="Unassembled WGS sequence"/>
</dbReference>
<comment type="similarity">
    <text evidence="1 6">Belongs to the transferase hexapeptide repeat family.</text>
</comment>
<dbReference type="InterPro" id="IPR001451">
    <property type="entry name" value="Hexapep"/>
</dbReference>
<dbReference type="SMART" id="SM01266">
    <property type="entry name" value="Mac"/>
    <property type="match status" value="1"/>
</dbReference>
<dbReference type="InterPro" id="IPR011004">
    <property type="entry name" value="Trimer_LpxA-like_sf"/>
</dbReference>
<dbReference type="RefSeq" id="WP_092982946.1">
    <property type="nucleotide sequence ID" value="NZ_FOYQ01000002.1"/>
</dbReference>
<protein>
    <recommendedName>
        <fullName evidence="6">Acetyltransferase</fullName>
        <ecNumber evidence="6">2.3.1.-</ecNumber>
    </recommendedName>
</protein>
<dbReference type="Pfam" id="PF00132">
    <property type="entry name" value="Hexapep"/>
    <property type="match status" value="1"/>
</dbReference>
<accession>A0A1I6HCD9</accession>
<name>A0A1I6HCD9_9FLAO</name>
<feature type="domain" description="Maltose/galactoside acetyltransferase" evidence="7">
    <location>
        <begin position="4"/>
        <end position="58"/>
    </location>
</feature>
<dbReference type="InterPro" id="IPR039369">
    <property type="entry name" value="LacA-like"/>
</dbReference>
<keyword evidence="3" id="KW-0677">Repeat</keyword>
<evidence type="ECO:0000313" key="8">
    <source>
        <dbReference type="EMBL" id="SFR52175.1"/>
    </source>
</evidence>
<dbReference type="STRING" id="400055.SAMN04490243_2561"/>